<dbReference type="EMBL" id="JADNYJ010000008">
    <property type="protein sequence ID" value="KAF8909717.1"/>
    <property type="molecule type" value="Genomic_DNA"/>
</dbReference>
<organism evidence="4 5">
    <name type="scientific">Gymnopilus junonius</name>
    <name type="common">Spectacular rustgill mushroom</name>
    <name type="synonym">Gymnopilus spectabilis subsp. junonius</name>
    <dbReference type="NCBI Taxonomy" id="109634"/>
    <lineage>
        <taxon>Eukaryota</taxon>
        <taxon>Fungi</taxon>
        <taxon>Dikarya</taxon>
        <taxon>Basidiomycota</taxon>
        <taxon>Agaricomycotina</taxon>
        <taxon>Agaricomycetes</taxon>
        <taxon>Agaricomycetidae</taxon>
        <taxon>Agaricales</taxon>
        <taxon>Agaricineae</taxon>
        <taxon>Hymenogastraceae</taxon>
        <taxon>Gymnopilus</taxon>
    </lineage>
</organism>
<name>A0A9P5NV45_GYMJU</name>
<feature type="domain" description="Alginate lyase" evidence="3">
    <location>
        <begin position="46"/>
        <end position="332"/>
    </location>
</feature>
<dbReference type="GO" id="GO:0042597">
    <property type="term" value="C:periplasmic space"/>
    <property type="evidence" value="ECO:0007669"/>
    <property type="project" value="InterPro"/>
</dbReference>
<evidence type="ECO:0000259" key="3">
    <source>
        <dbReference type="Pfam" id="PF05426"/>
    </source>
</evidence>
<evidence type="ECO:0000256" key="1">
    <source>
        <dbReference type="ARBA" id="ARBA00022729"/>
    </source>
</evidence>
<dbReference type="Pfam" id="PF05426">
    <property type="entry name" value="Alginate_lyase"/>
    <property type="match status" value="1"/>
</dbReference>
<accession>A0A9P5NV45</accession>
<evidence type="ECO:0000313" key="4">
    <source>
        <dbReference type="EMBL" id="KAF8909717.1"/>
    </source>
</evidence>
<dbReference type="GO" id="GO:0016829">
    <property type="term" value="F:lyase activity"/>
    <property type="evidence" value="ECO:0007669"/>
    <property type="project" value="UniProtKB-KW"/>
</dbReference>
<keyword evidence="2 4" id="KW-0456">Lyase</keyword>
<proteinExistence type="predicted"/>
<sequence length="430" mass="47555">MAQTAYANDWVDPDYILAKNFGPHTARSQAQIILWAHKLAIGGPWSVMNKTFTPPSGNNHDYMSLAPSTPSSFWWPDCAGVGNTTVLTEQQVWTTCPYKQRDGQFNPDARTVNNVGDFQDMSEAVFYNTMAWVLNTDPYERGTFEFNADETKMNPNMNFAQMKRGPEGQIGYRAGILDLKGMVKISNAILMLRKGKASSGRTNLIIRCELGQRSTRIGSRPLTWDRKKGRPPSNSTSFKPLAALKILNNDLSGAKATSDAFFNTLFMDQITSKGEQPLEAIRTRPYHYRAYNLAALVTNARLAHHADRTSNIWNKTTKDGANIKSALDFAMTVPAGDSGESKYASELHPIVAAAAAVYGDSDSKYLAYMKKENPLFIFWTGFHVITPSTNQNNANGKTSGAVLSSKLSGLGLWKRMVWVTALAGVVTRRL</sequence>
<reference evidence="4" key="1">
    <citation type="submission" date="2020-11" db="EMBL/GenBank/DDBJ databases">
        <authorList>
            <consortium name="DOE Joint Genome Institute"/>
            <person name="Ahrendt S."/>
            <person name="Riley R."/>
            <person name="Andreopoulos W."/>
            <person name="LaButti K."/>
            <person name="Pangilinan J."/>
            <person name="Ruiz-duenas F.J."/>
            <person name="Barrasa J.M."/>
            <person name="Sanchez-Garcia M."/>
            <person name="Camarero S."/>
            <person name="Miyauchi S."/>
            <person name="Serrano A."/>
            <person name="Linde D."/>
            <person name="Babiker R."/>
            <person name="Drula E."/>
            <person name="Ayuso-Fernandez I."/>
            <person name="Pacheco R."/>
            <person name="Padilla G."/>
            <person name="Ferreira P."/>
            <person name="Barriuso J."/>
            <person name="Kellner H."/>
            <person name="Castanera R."/>
            <person name="Alfaro M."/>
            <person name="Ramirez L."/>
            <person name="Pisabarro A.G."/>
            <person name="Kuo A."/>
            <person name="Tritt A."/>
            <person name="Lipzen A."/>
            <person name="He G."/>
            <person name="Yan M."/>
            <person name="Ng V."/>
            <person name="Cullen D."/>
            <person name="Martin F."/>
            <person name="Rosso M.-N."/>
            <person name="Henrissat B."/>
            <person name="Hibbett D."/>
            <person name="Martinez A.T."/>
            <person name="Grigoriev I.V."/>
        </authorList>
    </citation>
    <scope>NUCLEOTIDE SEQUENCE</scope>
    <source>
        <strain evidence="4">AH 44721</strain>
    </source>
</reference>
<dbReference type="Gene3D" id="1.50.10.100">
    <property type="entry name" value="Chondroitin AC/alginate lyase"/>
    <property type="match status" value="1"/>
</dbReference>
<keyword evidence="1" id="KW-0732">Signal</keyword>
<dbReference type="SUPFAM" id="SSF48230">
    <property type="entry name" value="Chondroitin AC/alginate lyase"/>
    <property type="match status" value="1"/>
</dbReference>
<dbReference type="InterPro" id="IPR008397">
    <property type="entry name" value="Alginate_lyase_dom"/>
</dbReference>
<evidence type="ECO:0000256" key="2">
    <source>
        <dbReference type="ARBA" id="ARBA00023239"/>
    </source>
</evidence>
<dbReference type="Proteomes" id="UP000724874">
    <property type="component" value="Unassembled WGS sequence"/>
</dbReference>
<dbReference type="AlphaFoldDB" id="A0A9P5NV45"/>
<evidence type="ECO:0000313" key="5">
    <source>
        <dbReference type="Proteomes" id="UP000724874"/>
    </source>
</evidence>
<dbReference type="InterPro" id="IPR008929">
    <property type="entry name" value="Chondroitin_lyas"/>
</dbReference>
<comment type="caution">
    <text evidence="4">The sequence shown here is derived from an EMBL/GenBank/DDBJ whole genome shotgun (WGS) entry which is preliminary data.</text>
</comment>
<protein>
    <submittedName>
        <fullName evidence="4">Alginate lyase-domain-containing protein</fullName>
    </submittedName>
</protein>
<dbReference type="OrthoDB" id="63533at2759"/>
<gene>
    <name evidence="4" type="ORF">CPB84DRAFT_1821699</name>
</gene>
<keyword evidence="5" id="KW-1185">Reference proteome</keyword>